<dbReference type="PROSITE" id="PS51257">
    <property type="entry name" value="PROKAR_LIPOPROTEIN"/>
    <property type="match status" value="1"/>
</dbReference>
<protein>
    <submittedName>
        <fullName evidence="8">DedA family protein</fullName>
    </submittedName>
</protein>
<organism evidence="8 9">
    <name type="scientific">Pseudooceanicola spongiae</name>
    <dbReference type="NCBI Taxonomy" id="2613965"/>
    <lineage>
        <taxon>Bacteria</taxon>
        <taxon>Pseudomonadati</taxon>
        <taxon>Pseudomonadota</taxon>
        <taxon>Alphaproteobacteria</taxon>
        <taxon>Rhodobacterales</taxon>
        <taxon>Paracoccaceae</taxon>
        <taxon>Pseudooceanicola</taxon>
    </lineage>
</organism>
<evidence type="ECO:0000259" key="7">
    <source>
        <dbReference type="Pfam" id="PF09335"/>
    </source>
</evidence>
<evidence type="ECO:0000313" key="9">
    <source>
        <dbReference type="Proteomes" id="UP000594118"/>
    </source>
</evidence>
<reference evidence="8 9" key="1">
    <citation type="submission" date="2019-10" db="EMBL/GenBank/DDBJ databases">
        <title>Pseudopuniceibacterium sp. HQ09 islated from Antarctica.</title>
        <authorList>
            <person name="Liao L."/>
            <person name="Su S."/>
            <person name="Chen B."/>
            <person name="Yu Y."/>
        </authorList>
    </citation>
    <scope>NUCLEOTIDE SEQUENCE [LARGE SCALE GENOMIC DNA]</scope>
    <source>
        <strain evidence="8 9">HQ09</strain>
    </source>
</reference>
<gene>
    <name evidence="8" type="ORF">F3W81_00995</name>
</gene>
<dbReference type="InterPro" id="IPR051311">
    <property type="entry name" value="DedA_domain"/>
</dbReference>
<dbReference type="GO" id="GO:0005886">
    <property type="term" value="C:plasma membrane"/>
    <property type="evidence" value="ECO:0007669"/>
    <property type="project" value="UniProtKB-SubCell"/>
</dbReference>
<comment type="subcellular location">
    <subcellularLocation>
        <location evidence="1">Cell membrane</location>
        <topology evidence="1">Multi-pass membrane protein</topology>
    </subcellularLocation>
</comment>
<proteinExistence type="predicted"/>
<keyword evidence="5 6" id="KW-0472">Membrane</keyword>
<evidence type="ECO:0000256" key="3">
    <source>
        <dbReference type="ARBA" id="ARBA00022692"/>
    </source>
</evidence>
<dbReference type="RefSeq" id="WP_193081770.1">
    <property type="nucleotide sequence ID" value="NZ_CP045201.1"/>
</dbReference>
<dbReference type="PANTHER" id="PTHR42709:SF6">
    <property type="entry name" value="UNDECAPRENYL PHOSPHATE TRANSPORTER A"/>
    <property type="match status" value="1"/>
</dbReference>
<feature type="transmembrane region" description="Helical" evidence="6">
    <location>
        <begin position="142"/>
        <end position="159"/>
    </location>
</feature>
<keyword evidence="4 6" id="KW-1133">Transmembrane helix</keyword>
<evidence type="ECO:0000313" key="8">
    <source>
        <dbReference type="EMBL" id="QOL79534.1"/>
    </source>
</evidence>
<evidence type="ECO:0000256" key="4">
    <source>
        <dbReference type="ARBA" id="ARBA00022989"/>
    </source>
</evidence>
<dbReference type="AlphaFoldDB" id="A0A7L9WI99"/>
<dbReference type="KEGG" id="pshq:F3W81_00995"/>
<dbReference type="PANTHER" id="PTHR42709">
    <property type="entry name" value="ALKALINE PHOSPHATASE LIKE PROTEIN"/>
    <property type="match status" value="1"/>
</dbReference>
<feature type="domain" description="VTT" evidence="7">
    <location>
        <begin position="30"/>
        <end position="153"/>
    </location>
</feature>
<evidence type="ECO:0000256" key="2">
    <source>
        <dbReference type="ARBA" id="ARBA00022475"/>
    </source>
</evidence>
<name>A0A7L9WI99_9RHOB</name>
<dbReference type="InterPro" id="IPR032816">
    <property type="entry name" value="VTT_dom"/>
</dbReference>
<feature type="transmembrane region" description="Helical" evidence="6">
    <location>
        <begin position="50"/>
        <end position="72"/>
    </location>
</feature>
<evidence type="ECO:0000256" key="6">
    <source>
        <dbReference type="SAM" id="Phobius"/>
    </source>
</evidence>
<sequence>MIETLLRLVPTYGLYVVALSTFLSCLAVPIPSSLIMLTAGAFMATGDLPLTTTAALALLGAVLGDQLGYGMGRAGSRHLDRLRGSPAALIVRARHLADAHGGSAVFLSRWLFSPLGPYMNLVTGAAGMAWLRFTLWDIAGEAVWITLYLGLGYTFSGQIEAVASLAANFSGTLAAGAVTLGLGLWLRAAPRSDHRPT</sequence>
<keyword evidence="2" id="KW-1003">Cell membrane</keyword>
<evidence type="ECO:0000256" key="1">
    <source>
        <dbReference type="ARBA" id="ARBA00004651"/>
    </source>
</evidence>
<dbReference type="Pfam" id="PF09335">
    <property type="entry name" value="VTT_dom"/>
    <property type="match status" value="1"/>
</dbReference>
<evidence type="ECO:0000256" key="5">
    <source>
        <dbReference type="ARBA" id="ARBA00023136"/>
    </source>
</evidence>
<feature type="transmembrane region" description="Helical" evidence="6">
    <location>
        <begin position="165"/>
        <end position="186"/>
    </location>
</feature>
<dbReference type="Proteomes" id="UP000594118">
    <property type="component" value="Chromosome"/>
</dbReference>
<dbReference type="EMBL" id="CP045201">
    <property type="protein sequence ID" value="QOL79534.1"/>
    <property type="molecule type" value="Genomic_DNA"/>
</dbReference>
<keyword evidence="3 6" id="KW-0812">Transmembrane</keyword>
<accession>A0A7L9WI99</accession>
<keyword evidence="9" id="KW-1185">Reference proteome</keyword>
<feature type="transmembrane region" description="Helical" evidence="6">
    <location>
        <begin position="12"/>
        <end position="30"/>
    </location>
</feature>